<protein>
    <recommendedName>
        <fullName evidence="5">Transmembrane protein</fullName>
    </recommendedName>
</protein>
<name>A0A2P5E3G3_PARAD</name>
<dbReference type="Proteomes" id="UP000237105">
    <property type="component" value="Unassembled WGS sequence"/>
</dbReference>
<feature type="region of interest" description="Disordered" evidence="1">
    <location>
        <begin position="32"/>
        <end position="74"/>
    </location>
</feature>
<gene>
    <name evidence="3" type="ORF">PanWU01x14_005260</name>
</gene>
<evidence type="ECO:0000313" key="4">
    <source>
        <dbReference type="Proteomes" id="UP000237105"/>
    </source>
</evidence>
<evidence type="ECO:0000313" key="3">
    <source>
        <dbReference type="EMBL" id="PON80076.1"/>
    </source>
</evidence>
<comment type="caution">
    <text evidence="3">The sequence shown here is derived from an EMBL/GenBank/DDBJ whole genome shotgun (WGS) entry which is preliminary data.</text>
</comment>
<evidence type="ECO:0000256" key="2">
    <source>
        <dbReference type="SAM" id="SignalP"/>
    </source>
</evidence>
<evidence type="ECO:0008006" key="5">
    <source>
        <dbReference type="Google" id="ProtNLM"/>
    </source>
</evidence>
<dbReference type="AlphaFoldDB" id="A0A2P5E3G3"/>
<feature type="compositionally biased region" description="Gly residues" evidence="1">
    <location>
        <begin position="35"/>
        <end position="50"/>
    </location>
</feature>
<organism evidence="3 4">
    <name type="scientific">Parasponia andersonii</name>
    <name type="common">Sponia andersonii</name>
    <dbReference type="NCBI Taxonomy" id="3476"/>
    <lineage>
        <taxon>Eukaryota</taxon>
        <taxon>Viridiplantae</taxon>
        <taxon>Streptophyta</taxon>
        <taxon>Embryophyta</taxon>
        <taxon>Tracheophyta</taxon>
        <taxon>Spermatophyta</taxon>
        <taxon>Magnoliopsida</taxon>
        <taxon>eudicotyledons</taxon>
        <taxon>Gunneridae</taxon>
        <taxon>Pentapetalae</taxon>
        <taxon>rosids</taxon>
        <taxon>fabids</taxon>
        <taxon>Rosales</taxon>
        <taxon>Cannabaceae</taxon>
        <taxon>Parasponia</taxon>
    </lineage>
</organism>
<proteinExistence type="predicted"/>
<evidence type="ECO:0000256" key="1">
    <source>
        <dbReference type="SAM" id="MobiDB-lite"/>
    </source>
</evidence>
<sequence>MTAKCLSKPFKELFIVLALLAILISAVASKPVVRKGGGGQAGGGRGGRGGRGGERGSEHSPLPYFLGHSTPHHI</sequence>
<dbReference type="EMBL" id="JXTB01000002">
    <property type="protein sequence ID" value="PON80076.1"/>
    <property type="molecule type" value="Genomic_DNA"/>
</dbReference>
<feature type="chain" id="PRO_5015200079" description="Transmembrane protein" evidence="2">
    <location>
        <begin position="30"/>
        <end position="74"/>
    </location>
</feature>
<keyword evidence="4" id="KW-1185">Reference proteome</keyword>
<reference evidence="4" key="1">
    <citation type="submission" date="2016-06" db="EMBL/GenBank/DDBJ databases">
        <title>Parallel loss of symbiosis genes in relatives of nitrogen-fixing non-legume Parasponia.</title>
        <authorList>
            <person name="Van Velzen R."/>
            <person name="Holmer R."/>
            <person name="Bu F."/>
            <person name="Rutten L."/>
            <person name="Van Zeijl A."/>
            <person name="Liu W."/>
            <person name="Santuari L."/>
            <person name="Cao Q."/>
            <person name="Sharma T."/>
            <person name="Shen D."/>
            <person name="Roswanjaya Y."/>
            <person name="Wardhani T."/>
            <person name="Kalhor M.S."/>
            <person name="Jansen J."/>
            <person name="Van den Hoogen J."/>
            <person name="Gungor B."/>
            <person name="Hartog M."/>
            <person name="Hontelez J."/>
            <person name="Verver J."/>
            <person name="Yang W.-C."/>
            <person name="Schijlen E."/>
            <person name="Repin R."/>
            <person name="Schilthuizen M."/>
            <person name="Schranz E."/>
            <person name="Heidstra R."/>
            <person name="Miyata K."/>
            <person name="Fedorova E."/>
            <person name="Kohlen W."/>
            <person name="Bisseling T."/>
            <person name="Smit S."/>
            <person name="Geurts R."/>
        </authorList>
    </citation>
    <scope>NUCLEOTIDE SEQUENCE [LARGE SCALE GENOMIC DNA]</scope>
    <source>
        <strain evidence="4">cv. WU1-14</strain>
    </source>
</reference>
<accession>A0A2P5E3G3</accession>
<feature type="signal peptide" evidence="2">
    <location>
        <begin position="1"/>
        <end position="29"/>
    </location>
</feature>
<keyword evidence="2" id="KW-0732">Signal</keyword>